<feature type="region of interest" description="Disordered" evidence="6">
    <location>
        <begin position="285"/>
        <end position="323"/>
    </location>
</feature>
<sequence>MKRLSKDTRVILGTTIAMLSLAVVSVVVRFIVRFANRKLLPLSDGLMLLALICLSASGSMVIYYIVAGPGPGNFDIKTLPANAASEEMVWAKALLHMLYAANIFSLAAITLIKLSLLAFFHTLFSVSDTFRWFNWLTAILCIIWFIVFLLLDVFLCRPIHLIWDTMASAKSCMPSGSLGLGMELTNLFLDVMIICLPLSMLKALPLTVSQKCQVAFTFLLGGLVCIISMVKLAFIWNASDPRQRRSVQGVKLSIIQLGIATLCACLPTYASLFRLAQRKLRSRSSDDNVYGESPQSPYNRVPGTLPDDIPTNPTSDAMTTDDI</sequence>
<dbReference type="AlphaFoldDB" id="A0A395HC57"/>
<keyword evidence="3 7" id="KW-1133">Transmembrane helix</keyword>
<gene>
    <name evidence="9" type="ORF">BO80DRAFT_482907</name>
</gene>
<evidence type="ECO:0000259" key="8">
    <source>
        <dbReference type="Pfam" id="PF20684"/>
    </source>
</evidence>
<keyword evidence="4 7" id="KW-0472">Membrane</keyword>
<dbReference type="RefSeq" id="XP_025578875.1">
    <property type="nucleotide sequence ID" value="XM_025723423.1"/>
</dbReference>
<evidence type="ECO:0000256" key="7">
    <source>
        <dbReference type="SAM" id="Phobius"/>
    </source>
</evidence>
<protein>
    <recommendedName>
        <fullName evidence="8">Rhodopsin domain-containing protein</fullName>
    </recommendedName>
</protein>
<feature type="transmembrane region" description="Helical" evidence="7">
    <location>
        <begin position="254"/>
        <end position="273"/>
    </location>
</feature>
<feature type="transmembrane region" description="Helical" evidence="7">
    <location>
        <begin position="44"/>
        <end position="66"/>
    </location>
</feature>
<evidence type="ECO:0000256" key="1">
    <source>
        <dbReference type="ARBA" id="ARBA00004141"/>
    </source>
</evidence>
<dbReference type="GO" id="GO:0016020">
    <property type="term" value="C:membrane"/>
    <property type="evidence" value="ECO:0007669"/>
    <property type="project" value="UniProtKB-SubCell"/>
</dbReference>
<evidence type="ECO:0000313" key="10">
    <source>
        <dbReference type="Proteomes" id="UP000249402"/>
    </source>
</evidence>
<keyword evidence="2 7" id="KW-0812">Transmembrane</keyword>
<evidence type="ECO:0000256" key="5">
    <source>
        <dbReference type="ARBA" id="ARBA00038359"/>
    </source>
</evidence>
<dbReference type="GeneID" id="37228288"/>
<keyword evidence="10" id="KW-1185">Reference proteome</keyword>
<dbReference type="PANTHER" id="PTHR33048">
    <property type="entry name" value="PTH11-LIKE INTEGRAL MEMBRANE PROTEIN (AFU_ORTHOLOGUE AFUA_5G11245)"/>
    <property type="match status" value="1"/>
</dbReference>
<evidence type="ECO:0000256" key="6">
    <source>
        <dbReference type="SAM" id="MobiDB-lite"/>
    </source>
</evidence>
<dbReference type="Proteomes" id="UP000249402">
    <property type="component" value="Unassembled WGS sequence"/>
</dbReference>
<accession>A0A395HC57</accession>
<dbReference type="VEuPathDB" id="FungiDB:BO80DRAFT_482907"/>
<dbReference type="PANTHER" id="PTHR33048:SF47">
    <property type="entry name" value="INTEGRAL MEMBRANE PROTEIN-RELATED"/>
    <property type="match status" value="1"/>
</dbReference>
<dbReference type="OrthoDB" id="10017208at2759"/>
<dbReference type="Pfam" id="PF20684">
    <property type="entry name" value="Fung_rhodopsin"/>
    <property type="match status" value="1"/>
</dbReference>
<organism evidence="9 10">
    <name type="scientific">Aspergillus ibericus CBS 121593</name>
    <dbReference type="NCBI Taxonomy" id="1448316"/>
    <lineage>
        <taxon>Eukaryota</taxon>
        <taxon>Fungi</taxon>
        <taxon>Dikarya</taxon>
        <taxon>Ascomycota</taxon>
        <taxon>Pezizomycotina</taxon>
        <taxon>Eurotiomycetes</taxon>
        <taxon>Eurotiomycetidae</taxon>
        <taxon>Eurotiales</taxon>
        <taxon>Aspergillaceae</taxon>
        <taxon>Aspergillus</taxon>
        <taxon>Aspergillus subgen. Circumdati</taxon>
    </lineage>
</organism>
<evidence type="ECO:0000256" key="4">
    <source>
        <dbReference type="ARBA" id="ARBA00023136"/>
    </source>
</evidence>
<evidence type="ECO:0000256" key="3">
    <source>
        <dbReference type="ARBA" id="ARBA00022989"/>
    </source>
</evidence>
<feature type="transmembrane region" description="Helical" evidence="7">
    <location>
        <begin position="97"/>
        <end position="120"/>
    </location>
</feature>
<comment type="subcellular location">
    <subcellularLocation>
        <location evidence="1">Membrane</location>
        <topology evidence="1">Multi-pass membrane protein</topology>
    </subcellularLocation>
</comment>
<dbReference type="InterPro" id="IPR049326">
    <property type="entry name" value="Rhodopsin_dom_fungi"/>
</dbReference>
<feature type="transmembrane region" description="Helical" evidence="7">
    <location>
        <begin position="132"/>
        <end position="151"/>
    </location>
</feature>
<feature type="transmembrane region" description="Helical" evidence="7">
    <location>
        <begin position="12"/>
        <end position="32"/>
    </location>
</feature>
<feature type="transmembrane region" description="Helical" evidence="7">
    <location>
        <begin position="216"/>
        <end position="234"/>
    </location>
</feature>
<evidence type="ECO:0000313" key="9">
    <source>
        <dbReference type="EMBL" id="RAL04548.1"/>
    </source>
</evidence>
<comment type="similarity">
    <text evidence="5">Belongs to the SAT4 family.</text>
</comment>
<feature type="transmembrane region" description="Helical" evidence="7">
    <location>
        <begin position="184"/>
        <end position="204"/>
    </location>
</feature>
<proteinExistence type="inferred from homology"/>
<feature type="domain" description="Rhodopsin" evidence="8">
    <location>
        <begin position="28"/>
        <end position="274"/>
    </location>
</feature>
<evidence type="ECO:0000256" key="2">
    <source>
        <dbReference type="ARBA" id="ARBA00022692"/>
    </source>
</evidence>
<reference evidence="9 10" key="1">
    <citation type="submission" date="2018-02" db="EMBL/GenBank/DDBJ databases">
        <title>The genomes of Aspergillus section Nigri reveals drivers in fungal speciation.</title>
        <authorList>
            <consortium name="DOE Joint Genome Institute"/>
            <person name="Vesth T.C."/>
            <person name="Nybo J."/>
            <person name="Theobald S."/>
            <person name="Brandl J."/>
            <person name="Frisvad J.C."/>
            <person name="Nielsen K.F."/>
            <person name="Lyhne E.K."/>
            <person name="Kogle M.E."/>
            <person name="Kuo A."/>
            <person name="Riley R."/>
            <person name="Clum A."/>
            <person name="Nolan M."/>
            <person name="Lipzen A."/>
            <person name="Salamov A."/>
            <person name="Henrissat B."/>
            <person name="Wiebenga A."/>
            <person name="De vries R.P."/>
            <person name="Grigoriev I.V."/>
            <person name="Mortensen U.H."/>
            <person name="Andersen M.R."/>
            <person name="Baker S.E."/>
        </authorList>
    </citation>
    <scope>NUCLEOTIDE SEQUENCE [LARGE SCALE GENOMIC DNA]</scope>
    <source>
        <strain evidence="9 10">CBS 121593</strain>
    </source>
</reference>
<name>A0A395HC57_9EURO</name>
<dbReference type="EMBL" id="KZ824423">
    <property type="protein sequence ID" value="RAL04548.1"/>
    <property type="molecule type" value="Genomic_DNA"/>
</dbReference>
<feature type="compositionally biased region" description="Polar residues" evidence="6">
    <location>
        <begin position="311"/>
        <end position="323"/>
    </location>
</feature>
<dbReference type="InterPro" id="IPR052337">
    <property type="entry name" value="SAT4-like"/>
</dbReference>